<keyword evidence="2" id="KW-1185">Reference proteome</keyword>
<dbReference type="GeneTree" id="ENSGT00940000159491"/>
<proteinExistence type="predicted"/>
<dbReference type="Gene3D" id="3.80.10.10">
    <property type="entry name" value="Ribonuclease Inhibitor"/>
    <property type="match status" value="2"/>
</dbReference>
<accession>A0A8D0CRE8</accession>
<dbReference type="Proteomes" id="UP000694568">
    <property type="component" value="Unplaced"/>
</dbReference>
<protein>
    <submittedName>
        <fullName evidence="1">F-box and leucine-rich repeat protein 3, like</fullName>
    </submittedName>
</protein>
<sequence length="230" mass="25832">PFPCVSQLVNCTIKTLGLISTARPSFMQCVSVKRLSVSKSLSPIKIDLTPVDDPSLKVQHHEVTEDEQLSSCPAGQCTILGIFLELALSYYLLSDELLLALSSEKHIHLEHLRIADTLSHHQKNQLGGFGPTLTQGQHRHVFLPYMRSLSPSSARRLLSPTCTLAGQLLKRCWPLDDRCKSLTAIRVSECEVTCIGFMEFVKISNNMEQIYSEMSMHLGSMWFPDMMPTW</sequence>
<reference evidence="1" key="1">
    <citation type="submission" date="2025-08" db="UniProtKB">
        <authorList>
            <consortium name="Ensembl"/>
        </authorList>
    </citation>
    <scope>IDENTIFICATION</scope>
</reference>
<evidence type="ECO:0000313" key="2">
    <source>
        <dbReference type="Proteomes" id="UP000694568"/>
    </source>
</evidence>
<dbReference type="InterPro" id="IPR032675">
    <property type="entry name" value="LRR_dom_sf"/>
</dbReference>
<dbReference type="AlphaFoldDB" id="A0A8D0CRE8"/>
<reference evidence="1" key="2">
    <citation type="submission" date="2025-09" db="UniProtKB">
        <authorList>
            <consortium name="Ensembl"/>
        </authorList>
    </citation>
    <scope>IDENTIFICATION</scope>
</reference>
<evidence type="ECO:0000313" key="1">
    <source>
        <dbReference type="Ensembl" id="ENSSLUP00000009884.1"/>
    </source>
</evidence>
<organism evidence="1 2">
    <name type="scientific">Sander lucioperca</name>
    <name type="common">Pike-perch</name>
    <name type="synonym">Perca lucioperca</name>
    <dbReference type="NCBI Taxonomy" id="283035"/>
    <lineage>
        <taxon>Eukaryota</taxon>
        <taxon>Metazoa</taxon>
        <taxon>Chordata</taxon>
        <taxon>Craniata</taxon>
        <taxon>Vertebrata</taxon>
        <taxon>Euteleostomi</taxon>
        <taxon>Actinopterygii</taxon>
        <taxon>Neopterygii</taxon>
        <taxon>Teleostei</taxon>
        <taxon>Neoteleostei</taxon>
        <taxon>Acanthomorphata</taxon>
        <taxon>Eupercaria</taxon>
        <taxon>Perciformes</taxon>
        <taxon>Percoidei</taxon>
        <taxon>Percidae</taxon>
        <taxon>Luciopercinae</taxon>
        <taxon>Sander</taxon>
    </lineage>
</organism>
<dbReference type="Ensembl" id="ENSSLUT00000010196.1">
    <property type="protein sequence ID" value="ENSSLUP00000009884.1"/>
    <property type="gene ID" value="ENSSLUG00000004658.1"/>
</dbReference>
<name>A0A8D0CRE8_SANLU</name>